<organism evidence="1 2">
    <name type="scientific">Anoxybacillus andreesenii</name>
    <dbReference type="NCBI Taxonomy" id="1325932"/>
    <lineage>
        <taxon>Bacteria</taxon>
        <taxon>Bacillati</taxon>
        <taxon>Bacillota</taxon>
        <taxon>Bacilli</taxon>
        <taxon>Bacillales</taxon>
        <taxon>Anoxybacillaceae</taxon>
        <taxon>Anoxybacillus</taxon>
    </lineage>
</organism>
<dbReference type="RefSeq" id="WP_307149011.1">
    <property type="nucleotide sequence ID" value="NZ_JAUSTU010000002.1"/>
</dbReference>
<reference evidence="1 2" key="1">
    <citation type="submission" date="2023-07" db="EMBL/GenBank/DDBJ databases">
        <title>Genomic Encyclopedia of Type Strains, Phase IV (KMG-IV): sequencing the most valuable type-strain genomes for metagenomic binning, comparative biology and taxonomic classification.</title>
        <authorList>
            <person name="Goeker M."/>
        </authorList>
    </citation>
    <scope>NUCLEOTIDE SEQUENCE [LARGE SCALE GENOMIC DNA]</scope>
    <source>
        <strain evidence="1 2">DSM 23948</strain>
    </source>
</reference>
<accession>A0ABT9V0I1</accession>
<name>A0ABT9V0I1_9BACL</name>
<dbReference type="EMBL" id="JAUSTU010000002">
    <property type="protein sequence ID" value="MDQ0154410.1"/>
    <property type="molecule type" value="Genomic_DNA"/>
</dbReference>
<evidence type="ECO:0000313" key="2">
    <source>
        <dbReference type="Proteomes" id="UP001231362"/>
    </source>
</evidence>
<gene>
    <name evidence="1" type="ORF">J2S07_000714</name>
</gene>
<protein>
    <submittedName>
        <fullName evidence="1">Uncharacterized protein</fullName>
    </submittedName>
</protein>
<proteinExistence type="predicted"/>
<keyword evidence="2" id="KW-1185">Reference proteome</keyword>
<evidence type="ECO:0000313" key="1">
    <source>
        <dbReference type="EMBL" id="MDQ0154410.1"/>
    </source>
</evidence>
<comment type="caution">
    <text evidence="1">The sequence shown here is derived from an EMBL/GenBank/DDBJ whole genome shotgun (WGS) entry which is preliminary data.</text>
</comment>
<sequence length="110" mass="13145">MVETINFREFYQKKPIPIHPNDRLAIQNESNCVDIFQHFTHWLIALEGNEFTRGQCQWRVLIYPSDEGGGFNYWLPFFRTSYLASFHEALEILKEFESKANQDQLMTIQR</sequence>
<dbReference type="Proteomes" id="UP001231362">
    <property type="component" value="Unassembled WGS sequence"/>
</dbReference>